<keyword evidence="7" id="KW-1185">Reference proteome</keyword>
<evidence type="ECO:0000259" key="4">
    <source>
        <dbReference type="PROSITE" id="PS50195"/>
    </source>
</evidence>
<dbReference type="Pfam" id="PF02194">
    <property type="entry name" value="PXA"/>
    <property type="match status" value="1"/>
</dbReference>
<dbReference type="AlphaFoldDB" id="A0AAN9VHS4"/>
<dbReference type="CDD" id="cd06878">
    <property type="entry name" value="PX_SNX25"/>
    <property type="match status" value="1"/>
</dbReference>
<gene>
    <name evidence="6" type="ORF">R5R35_012045</name>
</gene>
<dbReference type="InterPro" id="IPR003114">
    <property type="entry name" value="Phox_assoc"/>
</dbReference>
<dbReference type="Gene3D" id="3.30.1520.10">
    <property type="entry name" value="Phox-like domain"/>
    <property type="match status" value="1"/>
</dbReference>
<evidence type="ECO:0000313" key="7">
    <source>
        <dbReference type="Proteomes" id="UP001378592"/>
    </source>
</evidence>
<proteinExistence type="inferred from homology"/>
<accession>A0AAN9VHS4</accession>
<evidence type="ECO:0000259" key="5">
    <source>
        <dbReference type="PROSITE" id="PS51207"/>
    </source>
</evidence>
<dbReference type="PROSITE" id="PS50195">
    <property type="entry name" value="PX"/>
    <property type="match status" value="1"/>
</dbReference>
<keyword evidence="3" id="KW-0812">Transmembrane</keyword>
<feature type="transmembrane region" description="Helical" evidence="3">
    <location>
        <begin position="28"/>
        <end position="49"/>
    </location>
</feature>
<dbReference type="Proteomes" id="UP001378592">
    <property type="component" value="Unassembled WGS sequence"/>
</dbReference>
<dbReference type="SUPFAM" id="SSF64268">
    <property type="entry name" value="PX domain"/>
    <property type="match status" value="1"/>
</dbReference>
<dbReference type="InterPro" id="IPR036305">
    <property type="entry name" value="RGS_sf"/>
</dbReference>
<evidence type="ECO:0008006" key="8">
    <source>
        <dbReference type="Google" id="ProtNLM"/>
    </source>
</evidence>
<comment type="similarity">
    <text evidence="1">Belongs to the sorting nexin family.</text>
</comment>
<name>A0AAN9VHS4_9ORTH</name>
<feature type="domain" description="PX" evidence="4">
    <location>
        <begin position="527"/>
        <end position="650"/>
    </location>
</feature>
<dbReference type="Pfam" id="PF08628">
    <property type="entry name" value="Nexin_C"/>
    <property type="match status" value="1"/>
</dbReference>
<sequence>MRYMYLLPSLAVLLLAVAFRPEWLFLFLFTVLMLLALLAGINIFIASHIKEASNTRRQASTGRPPPNLEVMRKYLTELEPKPSKPKRLPVVFGRMLDDAVQQLIDLTLQEAIGDWLNDNGLSSEEILLTMKEDVWKLVQNFQERLTRIDLVNLLAHKMITKVTLHFERIRLSRSSKNKEIKVEKLSYLEDEESELNYLKCIAELALTLLLPKPYLEVIPVRHLLKEILICKVIFPAIETLTDPDYINQKILLYVHQPENSSPQRRRSYTYAASFEDFIQMIKDSKDIEVLNQIRSSIMNEITHASTIHSKKKSKTVSANKEVFGRGIARGDFLQGRQVQRYIHQLTYAKSQCEKQLAALGCASCGVEEAMEATALSGRKPVLKRMEQFLLGNQGPEVFYDVQKDVTHVLEEKIYPTFLVSDTYQRMEAALEQIADAEPAEEACLQESDDPLSNTNVVEESSYAHRKLDEIQKRLDDKTQALEALRCNMKPDHSVLSRLESDVETLQGEKRQLEAHLMRTEAWSEHLGRWRAVVQSAEMSEEKESLQFVLVVHVLEDESDSDAVSTGWVVLRRLSEFQELHRKLSQLSSSVKHLELPSQSLKFRFGKSALEKALEKAKGQIQKYLQFVLEDDTLNKSEAIYAFLSPSSEHLKQTIPSPQKPKFAFSTLLKNPLQLVEGLSSGTDITADSGGLDSEDESFLLLLDESDGRTFPTEDSGGRDGIAEPLYDLLGEIFDLKGVFMWLRKTIITFVQITYNKTISRQVRETVTGLFSEHMVYSYIQFIIKSWWIDGKLKAPPPQRTDEQKVKTRSEARDHFLANIPELLTNIVGQQASRRGATKVFDILQDPLLNKHLFYDLLEVVLHEIFPEM</sequence>
<dbReference type="PANTHER" id="PTHR22775">
    <property type="entry name" value="SORTING NEXIN"/>
    <property type="match status" value="1"/>
</dbReference>
<dbReference type="SMART" id="SM00313">
    <property type="entry name" value="PXA"/>
    <property type="match status" value="1"/>
</dbReference>
<dbReference type="Pfam" id="PF00787">
    <property type="entry name" value="PX"/>
    <property type="match status" value="1"/>
</dbReference>
<evidence type="ECO:0000256" key="1">
    <source>
        <dbReference type="ARBA" id="ARBA00010883"/>
    </source>
</evidence>
<dbReference type="PROSITE" id="PS51207">
    <property type="entry name" value="PXA"/>
    <property type="match status" value="1"/>
</dbReference>
<organism evidence="6 7">
    <name type="scientific">Gryllus longicercus</name>
    <dbReference type="NCBI Taxonomy" id="2509291"/>
    <lineage>
        <taxon>Eukaryota</taxon>
        <taxon>Metazoa</taxon>
        <taxon>Ecdysozoa</taxon>
        <taxon>Arthropoda</taxon>
        <taxon>Hexapoda</taxon>
        <taxon>Insecta</taxon>
        <taxon>Pterygota</taxon>
        <taxon>Neoptera</taxon>
        <taxon>Polyneoptera</taxon>
        <taxon>Orthoptera</taxon>
        <taxon>Ensifera</taxon>
        <taxon>Gryllidea</taxon>
        <taxon>Grylloidea</taxon>
        <taxon>Gryllidae</taxon>
        <taxon>Gryllinae</taxon>
        <taxon>Gryllus</taxon>
    </lineage>
</organism>
<dbReference type="InterPro" id="IPR037899">
    <property type="entry name" value="SNX25_PX"/>
</dbReference>
<comment type="caution">
    <text evidence="6">The sequence shown here is derived from an EMBL/GenBank/DDBJ whole genome shotgun (WGS) entry which is preliminary data.</text>
</comment>
<dbReference type="InterPro" id="IPR013937">
    <property type="entry name" value="Sorting_nexin_C"/>
</dbReference>
<reference evidence="6 7" key="1">
    <citation type="submission" date="2024-03" db="EMBL/GenBank/DDBJ databases">
        <title>The genome assembly and annotation of the cricket Gryllus longicercus Weissman &amp; Gray.</title>
        <authorList>
            <person name="Szrajer S."/>
            <person name="Gray D."/>
            <person name="Ylla G."/>
        </authorList>
    </citation>
    <scope>NUCLEOTIDE SEQUENCE [LARGE SCALE GENOMIC DNA]</scope>
    <source>
        <strain evidence="6">DAG 2021-001</strain>
        <tissue evidence="6">Whole body minus gut</tissue>
    </source>
</reference>
<dbReference type="SMART" id="SM00312">
    <property type="entry name" value="PX"/>
    <property type="match status" value="1"/>
</dbReference>
<evidence type="ECO:0000256" key="2">
    <source>
        <dbReference type="SAM" id="Coils"/>
    </source>
</evidence>
<dbReference type="PANTHER" id="PTHR22775:SF48">
    <property type="entry name" value="SORTING NEXIN-25"/>
    <property type="match status" value="1"/>
</dbReference>
<evidence type="ECO:0000313" key="6">
    <source>
        <dbReference type="EMBL" id="KAK7865189.1"/>
    </source>
</evidence>
<protein>
    <recommendedName>
        <fullName evidence="8">Sorting nexin-25</fullName>
    </recommendedName>
</protein>
<dbReference type="InterPro" id="IPR001683">
    <property type="entry name" value="PX_dom"/>
</dbReference>
<keyword evidence="2" id="KW-0175">Coiled coil</keyword>
<keyword evidence="3" id="KW-1133">Transmembrane helix</keyword>
<evidence type="ECO:0000256" key="3">
    <source>
        <dbReference type="SAM" id="Phobius"/>
    </source>
</evidence>
<dbReference type="InterPro" id="IPR036871">
    <property type="entry name" value="PX_dom_sf"/>
</dbReference>
<dbReference type="EMBL" id="JAZDUA010000184">
    <property type="protein sequence ID" value="KAK7865189.1"/>
    <property type="molecule type" value="Genomic_DNA"/>
</dbReference>
<dbReference type="GO" id="GO:0035091">
    <property type="term" value="F:phosphatidylinositol binding"/>
    <property type="evidence" value="ECO:0007669"/>
    <property type="project" value="InterPro"/>
</dbReference>
<dbReference type="SUPFAM" id="SSF48097">
    <property type="entry name" value="Regulator of G-protein signaling, RGS"/>
    <property type="match status" value="1"/>
</dbReference>
<feature type="domain" description="PXA" evidence="5">
    <location>
        <begin position="93"/>
        <end position="258"/>
    </location>
</feature>
<keyword evidence="3" id="KW-0472">Membrane</keyword>
<feature type="coiled-coil region" evidence="2">
    <location>
        <begin position="467"/>
        <end position="515"/>
    </location>
</feature>